<evidence type="ECO:0000313" key="5">
    <source>
        <dbReference type="Proteomes" id="UP001199528"/>
    </source>
</evidence>
<dbReference type="InterPro" id="IPR002347">
    <property type="entry name" value="SDR_fam"/>
</dbReference>
<organism evidence="4 5">
    <name type="scientific">Acinetobacter vivianii</name>
    <dbReference type="NCBI Taxonomy" id="1776742"/>
    <lineage>
        <taxon>Bacteria</taxon>
        <taxon>Pseudomonadati</taxon>
        <taxon>Pseudomonadota</taxon>
        <taxon>Gammaproteobacteria</taxon>
        <taxon>Moraxellales</taxon>
        <taxon>Moraxellaceae</taxon>
        <taxon>Acinetobacter</taxon>
    </lineage>
</organism>
<dbReference type="SMART" id="SM00822">
    <property type="entry name" value="PKS_KR"/>
    <property type="match status" value="1"/>
</dbReference>
<evidence type="ECO:0000313" key="4">
    <source>
        <dbReference type="EMBL" id="WDZ52876.1"/>
    </source>
</evidence>
<dbReference type="Gene3D" id="3.40.50.720">
    <property type="entry name" value="NAD(P)-binding Rossmann-like Domain"/>
    <property type="match status" value="1"/>
</dbReference>
<dbReference type="PROSITE" id="PS00061">
    <property type="entry name" value="ADH_SHORT"/>
    <property type="match status" value="1"/>
</dbReference>
<name>A0AAJ6NM39_9GAMM</name>
<keyword evidence="2" id="KW-0560">Oxidoreductase</keyword>
<dbReference type="PRINTS" id="PR00081">
    <property type="entry name" value="GDHRDH"/>
</dbReference>
<dbReference type="InterPro" id="IPR036291">
    <property type="entry name" value="NAD(P)-bd_dom_sf"/>
</dbReference>
<dbReference type="PANTHER" id="PTHR48107">
    <property type="entry name" value="NADPH-DEPENDENT ALDEHYDE REDUCTASE-LIKE PROTEIN, CHLOROPLASTIC-RELATED"/>
    <property type="match status" value="1"/>
</dbReference>
<reference evidence="4" key="2">
    <citation type="submission" date="2023-02" db="EMBL/GenBank/DDBJ databases">
        <authorList>
            <person name="Huang Y."/>
            <person name="Zhang Y."/>
            <person name="Zhang T."/>
            <person name="Wang J."/>
        </authorList>
    </citation>
    <scope>NUCLEOTIDE SEQUENCE</scope>
    <source>
        <strain evidence="4">KJ-1</strain>
    </source>
</reference>
<dbReference type="InterPro" id="IPR020904">
    <property type="entry name" value="Sc_DH/Rdtase_CS"/>
</dbReference>
<dbReference type="GO" id="GO:0016614">
    <property type="term" value="F:oxidoreductase activity, acting on CH-OH group of donors"/>
    <property type="evidence" value="ECO:0007669"/>
    <property type="project" value="UniProtKB-ARBA"/>
</dbReference>
<protein>
    <submittedName>
        <fullName evidence="4">SDR family oxidoreductase</fullName>
    </submittedName>
</protein>
<accession>A0AAJ6NM39</accession>
<gene>
    <name evidence="4" type="ORF">LF296_08900</name>
</gene>
<dbReference type="PRINTS" id="PR00080">
    <property type="entry name" value="SDRFAMILY"/>
</dbReference>
<reference evidence="4" key="1">
    <citation type="journal article" date="2022" name="Front Environ Sci">
        <title>Complete genome sequence analysis of a novel alkane-degrading bacterial strain, Acinetobacter vivianii KJ-1, and its diesel degradation ability.</title>
        <authorList>
            <person name="Zhang Y."/>
            <person name="Song F."/>
            <person name="Wang J."/>
            <person name="Zhao Q."/>
            <person name="Zheng L."/>
            <person name="Wang Z."/>
            <person name="Zhang X."/>
            <person name="Gao Y."/>
            <person name="Chen G."/>
            <person name="Huang Y."/>
        </authorList>
    </citation>
    <scope>NUCLEOTIDE SEQUENCE</scope>
    <source>
        <strain evidence="4">KJ-1</strain>
    </source>
</reference>
<dbReference type="AlphaFoldDB" id="A0AAJ6NM39"/>
<dbReference type="InterPro" id="IPR057326">
    <property type="entry name" value="KR_dom"/>
</dbReference>
<evidence type="ECO:0000256" key="2">
    <source>
        <dbReference type="ARBA" id="ARBA00023002"/>
    </source>
</evidence>
<evidence type="ECO:0000259" key="3">
    <source>
        <dbReference type="SMART" id="SM00822"/>
    </source>
</evidence>
<feature type="domain" description="Ketoreductase" evidence="3">
    <location>
        <begin position="12"/>
        <end position="190"/>
    </location>
</feature>
<evidence type="ECO:0000256" key="1">
    <source>
        <dbReference type="ARBA" id="ARBA00006484"/>
    </source>
</evidence>
<proteinExistence type="inferred from homology"/>
<dbReference type="PANTHER" id="PTHR48107:SF7">
    <property type="entry name" value="RE15974P"/>
    <property type="match status" value="1"/>
</dbReference>
<dbReference type="EMBL" id="CP085083">
    <property type="protein sequence ID" value="WDZ52876.1"/>
    <property type="molecule type" value="Genomic_DNA"/>
</dbReference>
<dbReference type="SUPFAM" id="SSF51735">
    <property type="entry name" value="NAD(P)-binding Rossmann-fold domains"/>
    <property type="match status" value="1"/>
</dbReference>
<comment type="similarity">
    <text evidence="1">Belongs to the short-chain dehydrogenases/reductases (SDR) family.</text>
</comment>
<dbReference type="KEGG" id="aviv:LF296_08900"/>
<dbReference type="Pfam" id="PF13561">
    <property type="entry name" value="adh_short_C2"/>
    <property type="match status" value="1"/>
</dbReference>
<dbReference type="FunFam" id="3.40.50.720:FF:000084">
    <property type="entry name" value="Short-chain dehydrogenase reductase"/>
    <property type="match status" value="1"/>
</dbReference>
<dbReference type="RefSeq" id="WP_272656102.1">
    <property type="nucleotide sequence ID" value="NZ_CP085083.1"/>
</dbReference>
<dbReference type="Proteomes" id="UP001199528">
    <property type="component" value="Chromosome"/>
</dbReference>
<sequence length="251" mass="26727">MTNTAAHSDRSKVVLITGASRGIGAFTANLLAQQGHQIIINYANNDQEADQVVKKIQVAGGIASAFKANISHSDEVTQLFDYVIQTYGRVDVLINNAGIMRLSKIEQVDDESIDQILAINLKGSLYTMREAAKRLTHGGKIINLSSSVVGLKLEGYGVYAASKAAIESLTTILAKELRGKNITVNAIAPGPTATELFLEGKSEALIAQLSKAAPLERLGQVEDIAAVLDFAVNEASNWVNAQVLRVNGGII</sequence>